<dbReference type="InterPro" id="IPR038131">
    <property type="entry name" value="PsiB-like_sf"/>
</dbReference>
<dbReference type="Proteomes" id="UP000310529">
    <property type="component" value="Plasmid unnamed9"/>
</dbReference>
<dbReference type="AlphaFoldDB" id="A0A4P8C9T7"/>
<dbReference type="InterPro" id="IPR009385">
    <property type="entry name" value="Plasmid_inh_PsiB"/>
</dbReference>
<proteinExistence type="predicted"/>
<gene>
    <name evidence="1" type="ORF">CCU01_030480</name>
</gene>
<keyword evidence="1" id="KW-0614">Plasmid</keyword>
<dbReference type="NCBIfam" id="NF010255">
    <property type="entry name" value="PRK13701.1"/>
    <property type="match status" value="1"/>
</dbReference>
<dbReference type="Gene3D" id="3.40.50.11880">
    <property type="entry name" value="Plasmid SOS inhibition protein"/>
    <property type="match status" value="1"/>
</dbReference>
<geneLocation type="plasmid" evidence="1 2">
    <name>unnamed9</name>
</geneLocation>
<dbReference type="Pfam" id="PF06290">
    <property type="entry name" value="PsiB"/>
    <property type="match status" value="1"/>
</dbReference>
<evidence type="ECO:0000313" key="1">
    <source>
        <dbReference type="EMBL" id="QCH96946.1"/>
    </source>
</evidence>
<reference evidence="1 2" key="1">
    <citation type="submission" date="2018-08" db="EMBL/GenBank/DDBJ databases">
        <title>Food and Water Consortium WGS.</title>
        <authorList>
            <person name="Tyson S."/>
            <person name="Peterson C.-L."/>
            <person name="Olson A."/>
            <person name="Tyler S."/>
            <person name="Cabral J."/>
            <person name="Lynch T."/>
            <person name="Knox N."/>
            <person name="Van Domselaar G."/>
            <person name="Graham M."/>
        </authorList>
    </citation>
    <scope>NUCLEOTIDE SEQUENCE [LARGE SCALE GENOMIC DNA]</scope>
    <source>
        <strain evidence="1 2">FWSEC0002</strain>
        <plasmid evidence="1 2">unnamed9</plasmid>
    </source>
</reference>
<organism evidence="1 2">
    <name type="scientific">Escherichia coli O145:NM</name>
    <dbReference type="NCBI Taxonomy" id="991919"/>
    <lineage>
        <taxon>Bacteria</taxon>
        <taxon>Pseudomonadati</taxon>
        <taxon>Pseudomonadota</taxon>
        <taxon>Gammaproteobacteria</taxon>
        <taxon>Enterobacterales</taxon>
        <taxon>Enterobacteriaceae</taxon>
        <taxon>Escherichia</taxon>
    </lineage>
</organism>
<sequence>MNKTLNALICRHARDLLLAQGLPEETDVDQRNLKYPGWISIYVRLDAPRLATLLVNRHDGVLPPHLASAIQKLTGTGAELGFTPAHERFHLALCSPGDVSQLWMLVLVNCGGQPFAVVQVQHIFTPVAISHTLALAATLDAQGYSVNDIIHILMAEGGQA</sequence>
<accession>A0A4P8C9T7</accession>
<name>A0A4P8C9T7_ECOLX</name>
<protein>
    <submittedName>
        <fullName evidence="1">Recombinase</fullName>
    </submittedName>
</protein>
<dbReference type="EMBL" id="CP031920">
    <property type="protein sequence ID" value="QCH96946.1"/>
    <property type="molecule type" value="Genomic_DNA"/>
</dbReference>
<evidence type="ECO:0000313" key="2">
    <source>
        <dbReference type="Proteomes" id="UP000310529"/>
    </source>
</evidence>